<keyword evidence="1" id="KW-1133">Transmembrane helix</keyword>
<evidence type="ECO:0000313" key="2">
    <source>
        <dbReference type="EMBL" id="GLL13009.1"/>
    </source>
</evidence>
<reference evidence="2" key="1">
    <citation type="journal article" date="2014" name="Int. J. Syst. Evol. Microbiol.">
        <title>Complete genome sequence of Corynebacterium casei LMG S-19264T (=DSM 44701T), isolated from a smear-ripened cheese.</title>
        <authorList>
            <consortium name="US DOE Joint Genome Institute (JGI-PGF)"/>
            <person name="Walter F."/>
            <person name="Albersmeier A."/>
            <person name="Kalinowski J."/>
            <person name="Ruckert C."/>
        </authorList>
    </citation>
    <scope>NUCLEOTIDE SEQUENCE</scope>
    <source>
        <strain evidence="2">VKM Ac-1069</strain>
    </source>
</reference>
<dbReference type="PANTHER" id="PTHR38441:SF1">
    <property type="entry name" value="MEMBRANE PROTEIN"/>
    <property type="match status" value="1"/>
</dbReference>
<reference evidence="2" key="2">
    <citation type="submission" date="2023-01" db="EMBL/GenBank/DDBJ databases">
        <authorList>
            <person name="Sun Q."/>
            <person name="Evtushenko L."/>
        </authorList>
    </citation>
    <scope>NUCLEOTIDE SEQUENCE</scope>
    <source>
        <strain evidence="2">VKM Ac-1069</strain>
    </source>
</reference>
<comment type="caution">
    <text evidence="2">The sequence shown here is derived from an EMBL/GenBank/DDBJ whole genome shotgun (WGS) entry which is preliminary data.</text>
</comment>
<evidence type="ECO:0000256" key="1">
    <source>
        <dbReference type="SAM" id="Phobius"/>
    </source>
</evidence>
<keyword evidence="1" id="KW-0472">Membrane</keyword>
<evidence type="ECO:0000313" key="3">
    <source>
        <dbReference type="Proteomes" id="UP001143463"/>
    </source>
</evidence>
<feature type="transmembrane region" description="Helical" evidence="1">
    <location>
        <begin position="41"/>
        <end position="62"/>
    </location>
</feature>
<proteinExistence type="predicted"/>
<dbReference type="RefSeq" id="WP_051737085.1">
    <property type="nucleotide sequence ID" value="NZ_BAAAUZ010000006.1"/>
</dbReference>
<dbReference type="PANTHER" id="PTHR38441">
    <property type="entry name" value="INTEGRAL MEMBRANE PROTEIN-RELATED"/>
    <property type="match status" value="1"/>
</dbReference>
<sequence length="128" mass="13395">MTDPSEPAPPAPDTPGSALSRAAAVTATPAFAQLVRSRNRFAVPAAALGFGAYLLVIVLSGFTPVLNGKAVGQLSWTFVLTALIFPLVWLLCGLYTRRAAQWDELADRAIAESGVETRATAPTAEKGL</sequence>
<evidence type="ECO:0008006" key="4">
    <source>
        <dbReference type="Google" id="ProtNLM"/>
    </source>
</evidence>
<name>A0A9W6L695_9PSEU</name>
<dbReference type="Pfam" id="PF04341">
    <property type="entry name" value="DUF485"/>
    <property type="match status" value="1"/>
</dbReference>
<accession>A0A9W6L695</accession>
<dbReference type="Proteomes" id="UP001143463">
    <property type="component" value="Unassembled WGS sequence"/>
</dbReference>
<organism evidence="2 3">
    <name type="scientific">Pseudonocardia halophobica</name>
    <dbReference type="NCBI Taxonomy" id="29401"/>
    <lineage>
        <taxon>Bacteria</taxon>
        <taxon>Bacillati</taxon>
        <taxon>Actinomycetota</taxon>
        <taxon>Actinomycetes</taxon>
        <taxon>Pseudonocardiales</taxon>
        <taxon>Pseudonocardiaceae</taxon>
        <taxon>Pseudonocardia</taxon>
    </lineage>
</organism>
<keyword evidence="1" id="KW-0812">Transmembrane</keyword>
<protein>
    <recommendedName>
        <fullName evidence="4">DUF485 domain-containing protein</fullName>
    </recommendedName>
</protein>
<dbReference type="EMBL" id="BSFQ01000018">
    <property type="protein sequence ID" value="GLL13009.1"/>
    <property type="molecule type" value="Genomic_DNA"/>
</dbReference>
<dbReference type="AlphaFoldDB" id="A0A9W6L695"/>
<feature type="transmembrane region" description="Helical" evidence="1">
    <location>
        <begin position="74"/>
        <end position="95"/>
    </location>
</feature>
<dbReference type="InterPro" id="IPR007436">
    <property type="entry name" value="DUF485"/>
</dbReference>
<keyword evidence="3" id="KW-1185">Reference proteome</keyword>
<gene>
    <name evidence="2" type="ORF">GCM10017577_41520</name>
</gene>